<dbReference type="GO" id="GO:0022625">
    <property type="term" value="C:cytosolic large ribosomal subunit"/>
    <property type="evidence" value="ECO:0007669"/>
    <property type="project" value="TreeGrafter"/>
</dbReference>
<keyword evidence="3 5" id="KW-0687">Ribonucleoprotein</keyword>
<comment type="function">
    <text evidence="5 6">This protein is located at the 30S-50S ribosomal subunit interface and may play a role in the structure and function of the aminoacyl-tRNA binding site.</text>
</comment>
<organism evidence="7 8">
    <name type="scientific">Corallococcus terminator</name>
    <dbReference type="NCBI Taxonomy" id="2316733"/>
    <lineage>
        <taxon>Bacteria</taxon>
        <taxon>Pseudomonadati</taxon>
        <taxon>Myxococcota</taxon>
        <taxon>Myxococcia</taxon>
        <taxon>Myxococcales</taxon>
        <taxon>Cystobacterineae</taxon>
        <taxon>Myxococcaceae</taxon>
        <taxon>Corallococcus</taxon>
    </lineage>
</organism>
<sequence>MRRSLIQHVENKFLRQDLTQFRTGDSVRVHWKVKEGEKERVQAFEGVVIRKTKGTNRATFTVRKMSFGVGVERIFPIHSPRYEKIEVLTRGDVNRKRLFYLRDLKGKASRVDVQVDPERAAKKAAKLAAAAAQG</sequence>
<evidence type="ECO:0000256" key="1">
    <source>
        <dbReference type="ARBA" id="ARBA00005781"/>
    </source>
</evidence>
<evidence type="ECO:0000256" key="3">
    <source>
        <dbReference type="ARBA" id="ARBA00023274"/>
    </source>
</evidence>
<dbReference type="OrthoDB" id="9803541at2"/>
<dbReference type="PRINTS" id="PR00061">
    <property type="entry name" value="RIBOSOMALL19"/>
</dbReference>
<evidence type="ECO:0000313" key="8">
    <source>
        <dbReference type="Proteomes" id="UP000268094"/>
    </source>
</evidence>
<dbReference type="GO" id="GO:0006412">
    <property type="term" value="P:translation"/>
    <property type="evidence" value="ECO:0007669"/>
    <property type="project" value="UniProtKB-UniRule"/>
</dbReference>
<dbReference type="PIRSF" id="PIRSF002191">
    <property type="entry name" value="Ribosomal_L19"/>
    <property type="match status" value="1"/>
</dbReference>
<evidence type="ECO:0000256" key="5">
    <source>
        <dbReference type="HAMAP-Rule" id="MF_00402"/>
    </source>
</evidence>
<dbReference type="Pfam" id="PF01245">
    <property type="entry name" value="Ribosomal_L19"/>
    <property type="match status" value="1"/>
</dbReference>
<evidence type="ECO:0000313" key="7">
    <source>
        <dbReference type="EMBL" id="RKG87592.1"/>
    </source>
</evidence>
<protein>
    <recommendedName>
        <fullName evidence="4 5">Large ribosomal subunit protein bL19</fullName>
    </recommendedName>
</protein>
<keyword evidence="2 5" id="KW-0689">Ribosomal protein</keyword>
<dbReference type="NCBIfam" id="TIGR01024">
    <property type="entry name" value="rplS_bact"/>
    <property type="match status" value="1"/>
</dbReference>
<comment type="similarity">
    <text evidence="1 5 6">Belongs to the bacterial ribosomal protein bL19 family.</text>
</comment>
<evidence type="ECO:0000256" key="4">
    <source>
        <dbReference type="ARBA" id="ARBA00035171"/>
    </source>
</evidence>
<dbReference type="AlphaFoldDB" id="A0A3A8IW61"/>
<proteinExistence type="inferred from homology"/>
<name>A0A3A8IW61_9BACT</name>
<dbReference type="InterPro" id="IPR038657">
    <property type="entry name" value="Ribosomal_bL19_sf"/>
</dbReference>
<dbReference type="InterPro" id="IPR001857">
    <property type="entry name" value="Ribosomal_bL19"/>
</dbReference>
<comment type="caution">
    <text evidence="7">The sequence shown here is derived from an EMBL/GenBank/DDBJ whole genome shotgun (WGS) entry which is preliminary data.</text>
</comment>
<dbReference type="PROSITE" id="PS01015">
    <property type="entry name" value="RIBOSOMAL_L19"/>
    <property type="match status" value="1"/>
</dbReference>
<evidence type="ECO:0000256" key="6">
    <source>
        <dbReference type="RuleBase" id="RU000559"/>
    </source>
</evidence>
<dbReference type="HAMAP" id="MF_00402">
    <property type="entry name" value="Ribosomal_bL19"/>
    <property type="match status" value="1"/>
</dbReference>
<dbReference type="InterPro" id="IPR018257">
    <property type="entry name" value="Ribosomal_bL19_CS"/>
</dbReference>
<dbReference type="Gene3D" id="2.30.30.790">
    <property type="match status" value="1"/>
</dbReference>
<gene>
    <name evidence="5" type="primary">rplS</name>
    <name evidence="7" type="ORF">D7V88_15770</name>
</gene>
<dbReference type="RefSeq" id="WP_120541465.1">
    <property type="nucleotide sequence ID" value="NZ_RAVZ01000095.1"/>
</dbReference>
<dbReference type="SUPFAM" id="SSF50104">
    <property type="entry name" value="Translation proteins SH3-like domain"/>
    <property type="match status" value="1"/>
</dbReference>
<dbReference type="EMBL" id="RAVZ01000095">
    <property type="protein sequence ID" value="RKG87592.1"/>
    <property type="molecule type" value="Genomic_DNA"/>
</dbReference>
<dbReference type="PANTHER" id="PTHR15680:SF9">
    <property type="entry name" value="LARGE RIBOSOMAL SUBUNIT PROTEIN BL19M"/>
    <property type="match status" value="1"/>
</dbReference>
<accession>A0A3A8IW61</accession>
<dbReference type="InterPro" id="IPR008991">
    <property type="entry name" value="Translation_prot_SH3-like_sf"/>
</dbReference>
<keyword evidence="8" id="KW-1185">Reference proteome</keyword>
<dbReference type="Proteomes" id="UP000268094">
    <property type="component" value="Unassembled WGS sequence"/>
</dbReference>
<evidence type="ECO:0000256" key="2">
    <source>
        <dbReference type="ARBA" id="ARBA00022980"/>
    </source>
</evidence>
<reference evidence="8" key="1">
    <citation type="submission" date="2018-09" db="EMBL/GenBank/DDBJ databases">
        <authorList>
            <person name="Livingstone P.G."/>
            <person name="Whitworth D.E."/>
        </authorList>
    </citation>
    <scope>NUCLEOTIDE SEQUENCE [LARGE SCALE GENOMIC DNA]</scope>
    <source>
        <strain evidence="8">CA054A</strain>
    </source>
</reference>
<dbReference type="GO" id="GO:0003735">
    <property type="term" value="F:structural constituent of ribosome"/>
    <property type="evidence" value="ECO:0007669"/>
    <property type="project" value="InterPro"/>
</dbReference>
<dbReference type="PANTHER" id="PTHR15680">
    <property type="entry name" value="RIBOSOMAL PROTEIN L19"/>
    <property type="match status" value="1"/>
</dbReference>